<dbReference type="SUPFAM" id="SSF53098">
    <property type="entry name" value="Ribonuclease H-like"/>
    <property type="match status" value="1"/>
</dbReference>
<comment type="function">
    <text evidence="1">Involved in the transposition of the insertion sequence.</text>
</comment>
<keyword evidence="4" id="KW-1185">Reference proteome</keyword>
<dbReference type="InterPro" id="IPR048020">
    <property type="entry name" value="Transpos_IS3"/>
</dbReference>
<dbReference type="PANTHER" id="PTHR46889:SF4">
    <property type="entry name" value="TRANSPOSASE INSO FOR INSERTION SEQUENCE ELEMENT IS911B-RELATED"/>
    <property type="match status" value="1"/>
</dbReference>
<reference evidence="4" key="1">
    <citation type="journal article" date="2019" name="Int. J. Syst. Evol. Microbiol.">
        <title>The Global Catalogue of Microorganisms (GCM) 10K type strain sequencing project: providing services to taxonomists for standard genome sequencing and annotation.</title>
        <authorList>
            <consortium name="The Broad Institute Genomics Platform"/>
            <consortium name="The Broad Institute Genome Sequencing Center for Infectious Disease"/>
            <person name="Wu L."/>
            <person name="Ma J."/>
        </authorList>
    </citation>
    <scope>NUCLEOTIDE SEQUENCE [LARGE SCALE GENOMIC DNA]</scope>
    <source>
        <strain evidence="4">JCM 13008</strain>
    </source>
</reference>
<proteinExistence type="predicted"/>
<dbReference type="InterPro" id="IPR036397">
    <property type="entry name" value="RNaseH_sf"/>
</dbReference>
<dbReference type="EMBL" id="BAAALG010000003">
    <property type="protein sequence ID" value="GAA1096800.1"/>
    <property type="molecule type" value="Genomic_DNA"/>
</dbReference>
<dbReference type="Gene3D" id="3.30.420.10">
    <property type="entry name" value="Ribonuclease H-like superfamily/Ribonuclease H"/>
    <property type="match status" value="1"/>
</dbReference>
<dbReference type="InterPro" id="IPR012337">
    <property type="entry name" value="RNaseH-like_sf"/>
</dbReference>
<organism evidence="3 4">
    <name type="scientific">Nocardioides dubius</name>
    <dbReference type="NCBI Taxonomy" id="317019"/>
    <lineage>
        <taxon>Bacteria</taxon>
        <taxon>Bacillati</taxon>
        <taxon>Actinomycetota</taxon>
        <taxon>Actinomycetes</taxon>
        <taxon>Propionibacteriales</taxon>
        <taxon>Nocardioidaceae</taxon>
        <taxon>Nocardioides</taxon>
    </lineage>
</organism>
<sequence>MSRFRFVSEHHDTYGVKRLCTVLGVSRSGYYAWRERGPSAHAERDLELAAVVCEVHSRSRRTYGAPRVHAELGRLGHRTARKRVARLMREYGLFGAHSRKKWRTGKPNTAWAPDLVERDFNPAGRDRLWAADVTQFRTAEGWLHFAGVIDLYSRRVVGWAMGTSADADLVIDALVMAFERRRPDQHVIHHADRGSAYTSLAFGQRLETLGITASFGSTGDCYDNAAVESTWATLKRELAWIHGRQTWPSRDLLRSAIFDYIEGFYNTSRIKQRLGYRSPAEFEHEAIA</sequence>
<protein>
    <recommendedName>
        <fullName evidence="2">Integrase catalytic domain-containing protein</fullName>
    </recommendedName>
</protein>
<dbReference type="InterPro" id="IPR050900">
    <property type="entry name" value="Transposase_IS3/IS150/IS904"/>
</dbReference>
<dbReference type="PROSITE" id="PS50994">
    <property type="entry name" value="INTEGRASE"/>
    <property type="match status" value="1"/>
</dbReference>
<dbReference type="InterPro" id="IPR001584">
    <property type="entry name" value="Integrase_cat-core"/>
</dbReference>
<evidence type="ECO:0000259" key="2">
    <source>
        <dbReference type="PROSITE" id="PS50994"/>
    </source>
</evidence>
<accession>A0ABP4E7K5</accession>
<dbReference type="InterPro" id="IPR025948">
    <property type="entry name" value="HTH-like_dom"/>
</dbReference>
<dbReference type="Pfam" id="PF13333">
    <property type="entry name" value="rve_2"/>
    <property type="match status" value="1"/>
</dbReference>
<dbReference type="Proteomes" id="UP001501581">
    <property type="component" value="Unassembled WGS sequence"/>
</dbReference>
<comment type="caution">
    <text evidence="3">The sequence shown here is derived from an EMBL/GenBank/DDBJ whole genome shotgun (WGS) entry which is preliminary data.</text>
</comment>
<dbReference type="Pfam" id="PF13276">
    <property type="entry name" value="HTH_21"/>
    <property type="match status" value="1"/>
</dbReference>
<dbReference type="RefSeq" id="WP_343992337.1">
    <property type="nucleotide sequence ID" value="NZ_BAAALG010000003.1"/>
</dbReference>
<feature type="domain" description="Integrase catalytic" evidence="2">
    <location>
        <begin position="118"/>
        <end position="287"/>
    </location>
</feature>
<evidence type="ECO:0000313" key="4">
    <source>
        <dbReference type="Proteomes" id="UP001501581"/>
    </source>
</evidence>
<name>A0ABP4E7K5_9ACTN</name>
<evidence type="ECO:0000313" key="3">
    <source>
        <dbReference type="EMBL" id="GAA1096800.1"/>
    </source>
</evidence>
<gene>
    <name evidence="3" type="ORF">GCM10009668_11960</name>
</gene>
<dbReference type="Pfam" id="PF00665">
    <property type="entry name" value="rve"/>
    <property type="match status" value="1"/>
</dbReference>
<dbReference type="NCBIfam" id="NF033516">
    <property type="entry name" value="transpos_IS3"/>
    <property type="match status" value="1"/>
</dbReference>
<dbReference type="PANTHER" id="PTHR46889">
    <property type="entry name" value="TRANSPOSASE INSF FOR INSERTION SEQUENCE IS3B-RELATED"/>
    <property type="match status" value="1"/>
</dbReference>
<evidence type="ECO:0000256" key="1">
    <source>
        <dbReference type="ARBA" id="ARBA00002286"/>
    </source>
</evidence>